<dbReference type="InterPro" id="IPR038461">
    <property type="entry name" value="Schlafen_AlbA_2_dom_sf"/>
</dbReference>
<dbReference type="Pfam" id="PF13749">
    <property type="entry name" value="HATPase_c_4"/>
    <property type="match status" value="1"/>
</dbReference>
<dbReference type="Proteomes" id="UP000831460">
    <property type="component" value="Chromosome"/>
</dbReference>
<evidence type="ECO:0000259" key="1">
    <source>
        <dbReference type="Pfam" id="PF04326"/>
    </source>
</evidence>
<name>A0ABY4BMA9_9FLAO</name>
<proteinExistence type="predicted"/>
<dbReference type="Gene3D" id="3.30.950.30">
    <property type="entry name" value="Schlafen, AAA domain"/>
    <property type="match status" value="1"/>
</dbReference>
<dbReference type="InterPro" id="IPR007421">
    <property type="entry name" value="Schlafen_AlbA_2_dom"/>
</dbReference>
<dbReference type="RefSeq" id="WP_243548347.1">
    <property type="nucleotide sequence ID" value="NZ_CP094532.1"/>
</dbReference>
<organism evidence="2 3">
    <name type="scientific">Chryseobacterium suipulveris</name>
    <dbReference type="NCBI Taxonomy" id="2929800"/>
    <lineage>
        <taxon>Bacteria</taxon>
        <taxon>Pseudomonadati</taxon>
        <taxon>Bacteroidota</taxon>
        <taxon>Flavobacteriia</taxon>
        <taxon>Flavobacteriales</taxon>
        <taxon>Weeksellaceae</taxon>
        <taxon>Chryseobacterium group</taxon>
        <taxon>Chryseobacterium</taxon>
    </lineage>
</organism>
<dbReference type="Pfam" id="PF04326">
    <property type="entry name" value="SLFN_AlbA_2"/>
    <property type="match status" value="1"/>
</dbReference>
<feature type="domain" description="Schlafen AlbA-2" evidence="1">
    <location>
        <begin position="22"/>
        <end position="137"/>
    </location>
</feature>
<evidence type="ECO:0000313" key="2">
    <source>
        <dbReference type="EMBL" id="UOE40324.1"/>
    </source>
</evidence>
<dbReference type="EMBL" id="CP094532">
    <property type="protein sequence ID" value="UOE40324.1"/>
    <property type="molecule type" value="Genomic_DNA"/>
</dbReference>
<gene>
    <name evidence="2" type="ORF">MTP09_10420</name>
</gene>
<evidence type="ECO:0000313" key="3">
    <source>
        <dbReference type="Proteomes" id="UP000831460"/>
    </source>
</evidence>
<accession>A0ABY4BMA9</accession>
<dbReference type="InterPro" id="IPR038475">
    <property type="entry name" value="RecG_C_sf"/>
</dbReference>
<dbReference type="Gene3D" id="3.30.565.60">
    <property type="match status" value="1"/>
</dbReference>
<dbReference type="PANTHER" id="PTHR30595:SF6">
    <property type="entry name" value="SCHLAFEN ALBA-2 DOMAIN-CONTAINING PROTEIN"/>
    <property type="match status" value="1"/>
</dbReference>
<keyword evidence="3" id="KW-1185">Reference proteome</keyword>
<reference evidence="2 3" key="1">
    <citation type="submission" date="2022-03" db="EMBL/GenBank/DDBJ databases">
        <title>Chryseobacterium sp. isolated from particulate matters in swine house.</title>
        <authorList>
            <person name="Won M."/>
            <person name="Kim S.-J."/>
            <person name="Kwon S.-W."/>
        </authorList>
    </citation>
    <scope>NUCLEOTIDE SEQUENCE [LARGE SCALE GENOMIC DNA]</scope>
    <source>
        <strain evidence="2 3">SC2-2</strain>
    </source>
</reference>
<dbReference type="PANTHER" id="PTHR30595">
    <property type="entry name" value="GLPR-RELATED TRANSCRIPTIONAL REPRESSOR"/>
    <property type="match status" value="1"/>
</dbReference>
<protein>
    <submittedName>
        <fullName evidence="2">DNA binding domain-containing protein</fullName>
    </submittedName>
</protein>
<sequence length="485" mass="56341">MNVAVSKINTIVTLEYLQTHAENQYFERKGIGEKETKPSKIAEELIGMLNADGGIVAFGVTNNGDIQDLSDIENELDKYRTLVFEYIHPACNIELEEIVVEGKKIFLYHVEQDAERIFSRKDNDKIYLRVIDTNRELTRDQVKKLEYDKGIRKFEEEIARDFEESDLDQQLLAEYKEKINYRGDVIDLLSARHLTKKQQDKIGFKNAAVLLFSKDPEKYIPSASVRYIRYEGTEALSGTKHNVVKDERFEDNIPNLIDTVKSFLRTSLKDYYFLNIETGKFNKVPEYPEDAWLEGVVNALCHRSYNVQGSAVYIKHFDDRIEISNSGPLPAQVTVENIKTERFARNPRVARTLEDLGYVRQLNEGVSRIYESMEKSMLSKPEYREVNNNVYLTLRNKISGHSKTISQNVMEAIENDWDNYNETQIKILQFLFLKNKATLADFIENIGANEKTIRRYLNSFVELGIMEKLSEKQRDINALYVLKKE</sequence>